<evidence type="ECO:0000256" key="1">
    <source>
        <dbReference type="SAM" id="SignalP"/>
    </source>
</evidence>
<sequence length="78" mass="8805">MLKLTAIVLCLPLMNVLCKDTQTERKMLLENLLNSDIYDRQIKPANGNDTDSPTTVSINLHIISVSEIDDLKMVYTLL</sequence>
<keyword evidence="3" id="KW-1185">Reference proteome</keyword>
<dbReference type="EMBL" id="JASPKY010000212">
    <property type="protein sequence ID" value="KAK9720249.1"/>
    <property type="molecule type" value="Genomic_DNA"/>
</dbReference>
<evidence type="ECO:0000313" key="2">
    <source>
        <dbReference type="EMBL" id="KAK9720249.1"/>
    </source>
</evidence>
<dbReference type="GO" id="GO:0016020">
    <property type="term" value="C:membrane"/>
    <property type="evidence" value="ECO:0007669"/>
    <property type="project" value="InterPro"/>
</dbReference>
<dbReference type="Proteomes" id="UP001458880">
    <property type="component" value="Unassembled WGS sequence"/>
</dbReference>
<feature type="signal peptide" evidence="1">
    <location>
        <begin position="1"/>
        <end position="18"/>
    </location>
</feature>
<name>A0AAW1KJH2_POPJA</name>
<accession>A0AAW1KJH2</accession>
<organism evidence="2 3">
    <name type="scientific">Popillia japonica</name>
    <name type="common">Japanese beetle</name>
    <dbReference type="NCBI Taxonomy" id="7064"/>
    <lineage>
        <taxon>Eukaryota</taxon>
        <taxon>Metazoa</taxon>
        <taxon>Ecdysozoa</taxon>
        <taxon>Arthropoda</taxon>
        <taxon>Hexapoda</taxon>
        <taxon>Insecta</taxon>
        <taxon>Pterygota</taxon>
        <taxon>Neoptera</taxon>
        <taxon>Endopterygota</taxon>
        <taxon>Coleoptera</taxon>
        <taxon>Polyphaga</taxon>
        <taxon>Scarabaeiformia</taxon>
        <taxon>Scarabaeidae</taxon>
        <taxon>Rutelinae</taxon>
        <taxon>Popillia</taxon>
    </lineage>
</organism>
<protein>
    <submittedName>
        <fullName evidence="2">Uncharacterized protein</fullName>
    </submittedName>
</protein>
<dbReference type="AlphaFoldDB" id="A0AAW1KJH2"/>
<feature type="chain" id="PRO_5044013468" evidence="1">
    <location>
        <begin position="19"/>
        <end position="78"/>
    </location>
</feature>
<proteinExistence type="predicted"/>
<gene>
    <name evidence="2" type="ORF">QE152_g22196</name>
</gene>
<evidence type="ECO:0000313" key="3">
    <source>
        <dbReference type="Proteomes" id="UP001458880"/>
    </source>
</evidence>
<dbReference type="InterPro" id="IPR036734">
    <property type="entry name" value="Neur_chan_lig-bd_sf"/>
</dbReference>
<keyword evidence="1" id="KW-0732">Signal</keyword>
<dbReference type="GO" id="GO:0005230">
    <property type="term" value="F:extracellular ligand-gated monoatomic ion channel activity"/>
    <property type="evidence" value="ECO:0007669"/>
    <property type="project" value="InterPro"/>
</dbReference>
<dbReference type="Gene3D" id="2.70.170.10">
    <property type="entry name" value="Neurotransmitter-gated ion-channel ligand-binding domain"/>
    <property type="match status" value="1"/>
</dbReference>
<dbReference type="SUPFAM" id="SSF63712">
    <property type="entry name" value="Nicotinic receptor ligand binding domain-like"/>
    <property type="match status" value="1"/>
</dbReference>
<comment type="caution">
    <text evidence="2">The sequence shown here is derived from an EMBL/GenBank/DDBJ whole genome shotgun (WGS) entry which is preliminary data.</text>
</comment>
<reference evidence="2 3" key="1">
    <citation type="journal article" date="2024" name="BMC Genomics">
        <title>De novo assembly and annotation of Popillia japonica's genome with initial clues to its potential as an invasive pest.</title>
        <authorList>
            <person name="Cucini C."/>
            <person name="Boschi S."/>
            <person name="Funari R."/>
            <person name="Cardaioli E."/>
            <person name="Iannotti N."/>
            <person name="Marturano G."/>
            <person name="Paoli F."/>
            <person name="Bruttini M."/>
            <person name="Carapelli A."/>
            <person name="Frati F."/>
            <person name="Nardi F."/>
        </authorList>
    </citation>
    <scope>NUCLEOTIDE SEQUENCE [LARGE SCALE GENOMIC DNA]</scope>
    <source>
        <strain evidence="2">DMR45628</strain>
    </source>
</reference>